<evidence type="ECO:0000313" key="5">
    <source>
        <dbReference type="EMBL" id="GFN97154.1"/>
    </source>
</evidence>
<evidence type="ECO:0000256" key="2">
    <source>
        <dbReference type="ARBA" id="ARBA00023242"/>
    </source>
</evidence>
<dbReference type="InterPro" id="IPR013627">
    <property type="entry name" value="Pol_alpha_B_N"/>
</dbReference>
<dbReference type="PANTHER" id="PTHR23061:SF12">
    <property type="entry name" value="DNA POLYMERASE ALPHA SUBUNIT B"/>
    <property type="match status" value="1"/>
</dbReference>
<keyword evidence="6" id="KW-1185">Reference proteome</keyword>
<dbReference type="GO" id="GO:0006270">
    <property type="term" value="P:DNA replication initiation"/>
    <property type="evidence" value="ECO:0007669"/>
    <property type="project" value="TreeGrafter"/>
</dbReference>
<organism evidence="5 6">
    <name type="scientific">Plakobranchus ocellatus</name>
    <dbReference type="NCBI Taxonomy" id="259542"/>
    <lineage>
        <taxon>Eukaryota</taxon>
        <taxon>Metazoa</taxon>
        <taxon>Spiralia</taxon>
        <taxon>Lophotrochozoa</taxon>
        <taxon>Mollusca</taxon>
        <taxon>Gastropoda</taxon>
        <taxon>Heterobranchia</taxon>
        <taxon>Euthyneura</taxon>
        <taxon>Panpulmonata</taxon>
        <taxon>Sacoglossa</taxon>
        <taxon>Placobranchoidea</taxon>
        <taxon>Plakobranchidae</taxon>
        <taxon>Plakobranchus</taxon>
    </lineage>
</organism>
<comment type="subcellular location">
    <subcellularLocation>
        <location evidence="1">Nucleus</location>
    </subcellularLocation>
</comment>
<dbReference type="EMBL" id="BLXT01002730">
    <property type="protein sequence ID" value="GFN97154.1"/>
    <property type="molecule type" value="Genomic_DNA"/>
</dbReference>
<reference evidence="5 6" key="1">
    <citation type="journal article" date="2021" name="Elife">
        <title>Chloroplast acquisition without the gene transfer in kleptoplastic sea slugs, Plakobranchus ocellatus.</title>
        <authorList>
            <person name="Maeda T."/>
            <person name="Takahashi S."/>
            <person name="Yoshida T."/>
            <person name="Shimamura S."/>
            <person name="Takaki Y."/>
            <person name="Nagai Y."/>
            <person name="Toyoda A."/>
            <person name="Suzuki Y."/>
            <person name="Arimoto A."/>
            <person name="Ishii H."/>
            <person name="Satoh N."/>
            <person name="Nishiyama T."/>
            <person name="Hasebe M."/>
            <person name="Maruyama T."/>
            <person name="Minagawa J."/>
            <person name="Obokata J."/>
            <person name="Shigenobu S."/>
        </authorList>
    </citation>
    <scope>NUCLEOTIDE SEQUENCE [LARGE SCALE GENOMIC DNA]</scope>
</reference>
<feature type="region of interest" description="Disordered" evidence="3">
    <location>
        <begin position="118"/>
        <end position="157"/>
    </location>
</feature>
<dbReference type="Gene3D" id="1.10.8.530">
    <property type="entry name" value="DNA polymerase alpha-primase, subunit B, N-terminal domain"/>
    <property type="match status" value="1"/>
</dbReference>
<evidence type="ECO:0000313" key="6">
    <source>
        <dbReference type="Proteomes" id="UP000735302"/>
    </source>
</evidence>
<protein>
    <submittedName>
        <fullName evidence="5">DNA polymerase alpha subunit b</fullName>
    </submittedName>
</protein>
<evidence type="ECO:0000256" key="1">
    <source>
        <dbReference type="ARBA" id="ARBA00004123"/>
    </source>
</evidence>
<keyword evidence="2" id="KW-0539">Nucleus</keyword>
<accession>A0AAV3ZPS7</accession>
<feature type="domain" description="DNA polymerase alpha subunit B N-terminal" evidence="4">
    <location>
        <begin position="7"/>
        <end position="72"/>
    </location>
</feature>
<feature type="compositionally biased region" description="Polar residues" evidence="3">
    <location>
        <begin position="148"/>
        <end position="157"/>
    </location>
</feature>
<dbReference type="GO" id="GO:0005658">
    <property type="term" value="C:alpha DNA polymerase:primase complex"/>
    <property type="evidence" value="ECO:0007669"/>
    <property type="project" value="TreeGrafter"/>
</dbReference>
<dbReference type="PANTHER" id="PTHR23061">
    <property type="entry name" value="DNA POLYMERASE 2 ALPHA 70 KDA SUBUNIT"/>
    <property type="match status" value="1"/>
</dbReference>
<evidence type="ECO:0000259" key="4">
    <source>
        <dbReference type="Pfam" id="PF08418"/>
    </source>
</evidence>
<dbReference type="InterPro" id="IPR043034">
    <property type="entry name" value="DNA_pol_alpha_B_N_sf"/>
</dbReference>
<sequence length="157" mass="17341">MANVSTEEIADAFDVFGEEVDGDRLQRLQEICRSYNINANAMVDQWMAFSTSKDVTLTVDNIEVFNREWLPKKLSSQKTPKAKGKSFLNKNTINGVLEDQLDIIGSYASPEEKSQIAQVAKRQLTPENNNAKNKRFIGANGSPAVKTFSPTTLSPAG</sequence>
<comment type="caution">
    <text evidence="5">The sequence shown here is derived from an EMBL/GenBank/DDBJ whole genome shotgun (WGS) entry which is preliminary data.</text>
</comment>
<dbReference type="InterPro" id="IPR016722">
    <property type="entry name" value="DNA_pol_alpha_bsu"/>
</dbReference>
<gene>
    <name evidence="5" type="ORF">PoB_002366000</name>
</gene>
<evidence type="ECO:0000256" key="3">
    <source>
        <dbReference type="SAM" id="MobiDB-lite"/>
    </source>
</evidence>
<name>A0AAV3ZPS7_9GAST</name>
<dbReference type="AlphaFoldDB" id="A0AAV3ZPS7"/>
<proteinExistence type="predicted"/>
<dbReference type="Proteomes" id="UP000735302">
    <property type="component" value="Unassembled WGS sequence"/>
</dbReference>
<dbReference type="Pfam" id="PF08418">
    <property type="entry name" value="Pol_alpha_B_N"/>
    <property type="match status" value="1"/>
</dbReference>